<dbReference type="HOGENOM" id="CLU_058882_0_0_1"/>
<dbReference type="OrthoDB" id="5419324at2759"/>
<accession>A0A0C3Q713</accession>
<evidence type="ECO:0000259" key="1">
    <source>
        <dbReference type="Pfam" id="PF09458"/>
    </source>
</evidence>
<dbReference type="PANTHER" id="PTHR46938">
    <property type="entry name" value="DISCOIDIN-1 SUBUNIT A-RELATED-RELATED"/>
    <property type="match status" value="1"/>
</dbReference>
<dbReference type="Proteomes" id="UP000054248">
    <property type="component" value="Unassembled WGS sequence"/>
</dbReference>
<dbReference type="InterPro" id="IPR052487">
    <property type="entry name" value="Galactose-binding_lectin"/>
</dbReference>
<dbReference type="GO" id="GO:0046871">
    <property type="term" value="F:N-acetylgalactosamine binding"/>
    <property type="evidence" value="ECO:0007669"/>
    <property type="project" value="TreeGrafter"/>
</dbReference>
<proteinExistence type="predicted"/>
<keyword evidence="3" id="KW-1185">Reference proteome</keyword>
<organism evidence="2 3">
    <name type="scientific">Tulasnella calospora MUT 4182</name>
    <dbReference type="NCBI Taxonomy" id="1051891"/>
    <lineage>
        <taxon>Eukaryota</taxon>
        <taxon>Fungi</taxon>
        <taxon>Dikarya</taxon>
        <taxon>Basidiomycota</taxon>
        <taxon>Agaricomycotina</taxon>
        <taxon>Agaricomycetes</taxon>
        <taxon>Cantharellales</taxon>
        <taxon>Tulasnellaceae</taxon>
        <taxon>Tulasnella</taxon>
    </lineage>
</organism>
<dbReference type="AlphaFoldDB" id="A0A0C3Q713"/>
<reference evidence="3" key="2">
    <citation type="submission" date="2015-01" db="EMBL/GenBank/DDBJ databases">
        <title>Evolutionary Origins and Diversification of the Mycorrhizal Mutualists.</title>
        <authorList>
            <consortium name="DOE Joint Genome Institute"/>
            <consortium name="Mycorrhizal Genomics Consortium"/>
            <person name="Kohler A."/>
            <person name="Kuo A."/>
            <person name="Nagy L.G."/>
            <person name="Floudas D."/>
            <person name="Copeland A."/>
            <person name="Barry K.W."/>
            <person name="Cichocki N."/>
            <person name="Veneault-Fourrey C."/>
            <person name="LaButti K."/>
            <person name="Lindquist E.A."/>
            <person name="Lipzen A."/>
            <person name="Lundell T."/>
            <person name="Morin E."/>
            <person name="Murat C."/>
            <person name="Riley R."/>
            <person name="Ohm R."/>
            <person name="Sun H."/>
            <person name="Tunlid A."/>
            <person name="Henrissat B."/>
            <person name="Grigoriev I.V."/>
            <person name="Hibbett D.S."/>
            <person name="Martin F."/>
        </authorList>
    </citation>
    <scope>NUCLEOTIDE SEQUENCE [LARGE SCALE GENOMIC DNA]</scope>
    <source>
        <strain evidence="3">MUT 4182</strain>
    </source>
</reference>
<evidence type="ECO:0000313" key="3">
    <source>
        <dbReference type="Proteomes" id="UP000054248"/>
    </source>
</evidence>
<dbReference type="Pfam" id="PF09458">
    <property type="entry name" value="H_lectin"/>
    <property type="match status" value="3"/>
</dbReference>
<evidence type="ECO:0000313" key="2">
    <source>
        <dbReference type="EMBL" id="KIO25290.1"/>
    </source>
</evidence>
<dbReference type="GO" id="GO:0070492">
    <property type="term" value="F:oligosaccharide binding"/>
    <property type="evidence" value="ECO:0007669"/>
    <property type="project" value="TreeGrafter"/>
</dbReference>
<name>A0A0C3Q713_9AGAM</name>
<reference evidence="2 3" key="1">
    <citation type="submission" date="2014-04" db="EMBL/GenBank/DDBJ databases">
        <authorList>
            <consortium name="DOE Joint Genome Institute"/>
            <person name="Kuo A."/>
            <person name="Girlanda M."/>
            <person name="Perotto S."/>
            <person name="Kohler A."/>
            <person name="Nagy L.G."/>
            <person name="Floudas D."/>
            <person name="Copeland A."/>
            <person name="Barry K.W."/>
            <person name="Cichocki N."/>
            <person name="Veneault-Fourrey C."/>
            <person name="LaButti K."/>
            <person name="Lindquist E.A."/>
            <person name="Lipzen A."/>
            <person name="Lundell T."/>
            <person name="Morin E."/>
            <person name="Murat C."/>
            <person name="Sun H."/>
            <person name="Tunlid A."/>
            <person name="Henrissat B."/>
            <person name="Grigoriev I.V."/>
            <person name="Hibbett D.S."/>
            <person name="Martin F."/>
            <person name="Nordberg H.P."/>
            <person name="Cantor M.N."/>
            <person name="Hua S.X."/>
        </authorList>
    </citation>
    <scope>NUCLEOTIDE SEQUENCE [LARGE SCALE GENOMIC DNA]</scope>
    <source>
        <strain evidence="2 3">MUT 4182</strain>
    </source>
</reference>
<dbReference type="InterPro" id="IPR019019">
    <property type="entry name" value="H-type_lectin_domain"/>
</dbReference>
<feature type="domain" description="H-type lectin" evidence="1">
    <location>
        <begin position="27"/>
        <end position="87"/>
    </location>
</feature>
<feature type="domain" description="H-type lectin" evidence="1">
    <location>
        <begin position="118"/>
        <end position="183"/>
    </location>
</feature>
<protein>
    <recommendedName>
        <fullName evidence="1">H-type lectin domain-containing protein</fullName>
    </recommendedName>
</protein>
<dbReference type="InterPro" id="IPR037221">
    <property type="entry name" value="H-type_lectin_dom_sf"/>
</dbReference>
<dbReference type="GO" id="GO:0098609">
    <property type="term" value="P:cell-cell adhesion"/>
    <property type="evidence" value="ECO:0007669"/>
    <property type="project" value="TreeGrafter"/>
</dbReference>
<dbReference type="Gene3D" id="2.60.40.2080">
    <property type="match status" value="3"/>
</dbReference>
<dbReference type="EMBL" id="KN823045">
    <property type="protein sequence ID" value="KIO25290.1"/>
    <property type="molecule type" value="Genomic_DNA"/>
</dbReference>
<dbReference type="SUPFAM" id="SSF141086">
    <property type="entry name" value="Agglutinin HPA-like"/>
    <property type="match status" value="3"/>
</dbReference>
<dbReference type="GO" id="GO:0009986">
    <property type="term" value="C:cell surface"/>
    <property type="evidence" value="ECO:0007669"/>
    <property type="project" value="TreeGrafter"/>
</dbReference>
<feature type="domain" description="H-type lectin" evidence="1">
    <location>
        <begin position="212"/>
        <end position="278"/>
    </location>
</feature>
<sequence length="279" mass="31719">MSAVGAFNTQEVHLWNNPQEKTSKVLQYPKAYVAPPRIPVGLTSMDVKEGTNVRVRAYSNDINPREFKANIDTWADTTLYSASFDYLIEKPADLDFQSGEFSTQDDHAWDKPQLQTSRRINFERPFVTPPKVVSFLKEIDLGGGTSSRVRTYVTNIDAKGCTIHVDTWADTKLYSGVAGWVAYPEDKEHIYSGTANTMDVRPWDQPQDRQHKDITFQGTEFWRKPSVFMALNSIDISTEKNLRVRCYVDNVSTGGMTWHIDSWADTKLWSAGISYIAMN</sequence>
<gene>
    <name evidence="2" type="ORF">M407DRAFT_93214</name>
</gene>
<dbReference type="GO" id="GO:0098636">
    <property type="term" value="C:protein complex involved in cell adhesion"/>
    <property type="evidence" value="ECO:0007669"/>
    <property type="project" value="TreeGrafter"/>
</dbReference>
<dbReference type="GO" id="GO:0030247">
    <property type="term" value="F:polysaccharide binding"/>
    <property type="evidence" value="ECO:0007669"/>
    <property type="project" value="TreeGrafter"/>
</dbReference>